<organism evidence="1 2">
    <name type="scientific">Candidatus Acutalibacter ornithocaccae</name>
    <dbReference type="NCBI Taxonomy" id="2838416"/>
    <lineage>
        <taxon>Bacteria</taxon>
        <taxon>Bacillati</taxon>
        <taxon>Bacillota</taxon>
        <taxon>Clostridia</taxon>
        <taxon>Eubacteriales</taxon>
        <taxon>Acutalibacteraceae</taxon>
        <taxon>Acutalibacter</taxon>
    </lineage>
</organism>
<reference evidence="1" key="1">
    <citation type="journal article" date="2021" name="PeerJ">
        <title>Extensive microbial diversity within the chicken gut microbiome revealed by metagenomics and culture.</title>
        <authorList>
            <person name="Gilroy R."/>
            <person name="Ravi A."/>
            <person name="Getino M."/>
            <person name="Pursley I."/>
            <person name="Horton D.L."/>
            <person name="Alikhan N.F."/>
            <person name="Baker D."/>
            <person name="Gharbi K."/>
            <person name="Hall N."/>
            <person name="Watson M."/>
            <person name="Adriaenssens E.M."/>
            <person name="Foster-Nyarko E."/>
            <person name="Jarju S."/>
            <person name="Secka A."/>
            <person name="Antonio M."/>
            <person name="Oren A."/>
            <person name="Chaudhuri R.R."/>
            <person name="La Ragione R."/>
            <person name="Hildebrand F."/>
            <person name="Pallen M.J."/>
        </authorList>
    </citation>
    <scope>NUCLEOTIDE SEQUENCE</scope>
    <source>
        <strain evidence="1">ChiBcolR8-3208</strain>
    </source>
</reference>
<name>A0A9D2RZ10_9FIRM</name>
<evidence type="ECO:0000313" key="2">
    <source>
        <dbReference type="Proteomes" id="UP000824214"/>
    </source>
</evidence>
<dbReference type="Proteomes" id="UP000824214">
    <property type="component" value="Unassembled WGS sequence"/>
</dbReference>
<evidence type="ECO:0000313" key="1">
    <source>
        <dbReference type="EMBL" id="HJB36560.1"/>
    </source>
</evidence>
<dbReference type="EMBL" id="DWXZ01000008">
    <property type="protein sequence ID" value="HJB36560.1"/>
    <property type="molecule type" value="Genomic_DNA"/>
</dbReference>
<sequence length="480" mass="50181">MPIDESKLVTLGSLKGAISRTKTEYLAAIAASGHAKFQKVDAVPEPSAAEENVLYLVKNQSTGKFDIYALIDGAMELLDDTTVDLEGYVTDEELAEALESTGAGTVYSATKSDLTTADSAIISAYFEEHSEVTPKEGDVFVITTTVSEVTYEMSAYWYDGTQWTAITGSVDADKVILRADITLAGDYTQFGNLTKAANGTATLQSQGKSVADVLTEILSKRLQPTITAQPSISGFNLSGAKAVEAGTKLATANYTAGTLNAGSYQYGPETGVTASNWVVQRITDQGNVQVASVDAASLDAGSDDNDGAGFTIGDQGGEGVVSTLRYKAIATHGAGVTAKDNLGSDSDPAVAIQAGTKEKTTSAYTPYRNYFYGATTDKPAVDSAYIRGLTKSNKAYAAGTITINVPAGAQRVCIACDATKTGVTKVINQTAMNADVTSTFSQSTVNVEGAEGYTAISYKVWVFEPAVPYENAATLQVTLG</sequence>
<accession>A0A9D2RZ10</accession>
<proteinExistence type="predicted"/>
<protein>
    <submittedName>
        <fullName evidence="1">Uncharacterized protein</fullName>
    </submittedName>
</protein>
<gene>
    <name evidence="1" type="ORF">H9942_00645</name>
</gene>
<reference evidence="1" key="2">
    <citation type="submission" date="2021-04" db="EMBL/GenBank/DDBJ databases">
        <authorList>
            <person name="Gilroy R."/>
        </authorList>
    </citation>
    <scope>NUCLEOTIDE SEQUENCE</scope>
    <source>
        <strain evidence="1">ChiBcolR8-3208</strain>
    </source>
</reference>
<dbReference type="AlphaFoldDB" id="A0A9D2RZ10"/>
<comment type="caution">
    <text evidence="1">The sequence shown here is derived from an EMBL/GenBank/DDBJ whole genome shotgun (WGS) entry which is preliminary data.</text>
</comment>